<evidence type="ECO:0000313" key="9">
    <source>
        <dbReference type="EMBL" id="RFU75018.1"/>
    </source>
</evidence>
<gene>
    <name evidence="9" type="ORF">TARUN_7223</name>
</gene>
<evidence type="ECO:0000256" key="3">
    <source>
        <dbReference type="ARBA" id="ARBA00022989"/>
    </source>
</evidence>
<feature type="region of interest" description="Disordered" evidence="6">
    <location>
        <begin position="361"/>
        <end position="392"/>
    </location>
</feature>
<keyword evidence="10" id="KW-1185">Reference proteome</keyword>
<dbReference type="AlphaFoldDB" id="A0A395NFX4"/>
<comment type="subcellular location">
    <subcellularLocation>
        <location evidence="1">Membrane</location>
        <topology evidence="1">Multi-pass membrane protein</topology>
    </subcellularLocation>
</comment>
<keyword evidence="4 7" id="KW-0472">Membrane</keyword>
<feature type="transmembrane region" description="Helical" evidence="7">
    <location>
        <begin position="102"/>
        <end position="122"/>
    </location>
</feature>
<dbReference type="GO" id="GO:0016020">
    <property type="term" value="C:membrane"/>
    <property type="evidence" value="ECO:0007669"/>
    <property type="project" value="UniProtKB-SubCell"/>
</dbReference>
<feature type="domain" description="Rhodopsin" evidence="8">
    <location>
        <begin position="45"/>
        <end position="275"/>
    </location>
</feature>
<evidence type="ECO:0000256" key="4">
    <source>
        <dbReference type="ARBA" id="ARBA00023136"/>
    </source>
</evidence>
<evidence type="ECO:0000313" key="10">
    <source>
        <dbReference type="Proteomes" id="UP000266272"/>
    </source>
</evidence>
<protein>
    <recommendedName>
        <fullName evidence="8">Rhodopsin domain-containing protein</fullName>
    </recommendedName>
</protein>
<dbReference type="Proteomes" id="UP000266272">
    <property type="component" value="Unassembled WGS sequence"/>
</dbReference>
<feature type="transmembrane region" description="Helical" evidence="7">
    <location>
        <begin position="128"/>
        <end position="153"/>
    </location>
</feature>
<evidence type="ECO:0000256" key="2">
    <source>
        <dbReference type="ARBA" id="ARBA00022692"/>
    </source>
</evidence>
<reference evidence="9 10" key="1">
    <citation type="journal article" date="2018" name="PLoS Pathog.">
        <title>Evolution of structural diversity of trichothecenes, a family of toxins produced by plant pathogenic and entomopathogenic fungi.</title>
        <authorList>
            <person name="Proctor R.H."/>
            <person name="McCormick S.P."/>
            <person name="Kim H.S."/>
            <person name="Cardoza R.E."/>
            <person name="Stanley A.M."/>
            <person name="Lindo L."/>
            <person name="Kelly A."/>
            <person name="Brown D.W."/>
            <person name="Lee T."/>
            <person name="Vaughan M.M."/>
            <person name="Alexander N.J."/>
            <person name="Busman M."/>
            <person name="Gutierrez S."/>
        </authorList>
    </citation>
    <scope>NUCLEOTIDE SEQUENCE [LARGE SCALE GENOMIC DNA]</scope>
    <source>
        <strain evidence="9 10">IBT 40837</strain>
    </source>
</reference>
<accession>A0A395NFX4</accession>
<feature type="compositionally biased region" description="Basic and acidic residues" evidence="6">
    <location>
        <begin position="367"/>
        <end position="392"/>
    </location>
</feature>
<feature type="transmembrane region" description="Helical" evidence="7">
    <location>
        <begin position="219"/>
        <end position="240"/>
    </location>
</feature>
<dbReference type="OrthoDB" id="5401779at2759"/>
<dbReference type="Pfam" id="PF20684">
    <property type="entry name" value="Fung_rhodopsin"/>
    <property type="match status" value="1"/>
</dbReference>
<evidence type="ECO:0000256" key="5">
    <source>
        <dbReference type="ARBA" id="ARBA00038359"/>
    </source>
</evidence>
<keyword evidence="3 7" id="KW-1133">Transmembrane helix</keyword>
<dbReference type="PANTHER" id="PTHR33048:SF47">
    <property type="entry name" value="INTEGRAL MEMBRANE PROTEIN-RELATED"/>
    <property type="match status" value="1"/>
</dbReference>
<feature type="transmembrane region" description="Helical" evidence="7">
    <location>
        <begin position="28"/>
        <end position="48"/>
    </location>
</feature>
<dbReference type="EMBL" id="PXOA01000483">
    <property type="protein sequence ID" value="RFU75018.1"/>
    <property type="molecule type" value="Genomic_DNA"/>
</dbReference>
<name>A0A395NFX4_TRIAR</name>
<proteinExistence type="inferred from homology"/>
<evidence type="ECO:0000256" key="6">
    <source>
        <dbReference type="SAM" id="MobiDB-lite"/>
    </source>
</evidence>
<dbReference type="InterPro" id="IPR052337">
    <property type="entry name" value="SAT4-like"/>
</dbReference>
<dbReference type="PANTHER" id="PTHR33048">
    <property type="entry name" value="PTH11-LIKE INTEGRAL MEMBRANE PROTEIN (AFU_ORTHOLOGUE AFUA_5G11245)"/>
    <property type="match status" value="1"/>
</dbReference>
<comment type="caution">
    <text evidence="9">The sequence shown here is derived from an EMBL/GenBank/DDBJ whole genome shotgun (WGS) entry which is preliminary data.</text>
</comment>
<evidence type="ECO:0000256" key="1">
    <source>
        <dbReference type="ARBA" id="ARBA00004141"/>
    </source>
</evidence>
<sequence length="392" mass="43157">MIDLGIDAAFGKRDAIDDGDPNPRGQSLANLSIIFVSLAGFFVVLRLLTRFFHTKAFGPDDGLIVAALEGKTEADNGFGLHSDQLDQEHKIKAFKYFFAAQILYKITTCLTKMSLGMLYLRIFPGSKFRIAVLSVMAITIAYTLAAVLMTVFACNPIEKSWDKVLPGKCVNSISIWYSFADLFSLPKATSVLNIVTDIMIIGLPLNEIRRLQLPLVKKLLLCALFSLGIFVIACTVIRMITVSPQTTASDQTYYQAVSNSWTFVETNVGIICASILFKIYANQGVVTGLPIVWVPLTRQALRLLGLGGEDTTVTSKSGQVYALGSHGHVSSARARASRRDTEGDSVEELMFDGQGIKMTRRFSTHVAPDDRQQKEAPVDDRPWERVPRPPPS</sequence>
<evidence type="ECO:0000259" key="8">
    <source>
        <dbReference type="Pfam" id="PF20684"/>
    </source>
</evidence>
<keyword evidence="2 7" id="KW-0812">Transmembrane</keyword>
<evidence type="ECO:0000256" key="7">
    <source>
        <dbReference type="SAM" id="Phobius"/>
    </source>
</evidence>
<organism evidence="9 10">
    <name type="scientific">Trichoderma arundinaceum</name>
    <dbReference type="NCBI Taxonomy" id="490622"/>
    <lineage>
        <taxon>Eukaryota</taxon>
        <taxon>Fungi</taxon>
        <taxon>Dikarya</taxon>
        <taxon>Ascomycota</taxon>
        <taxon>Pezizomycotina</taxon>
        <taxon>Sordariomycetes</taxon>
        <taxon>Hypocreomycetidae</taxon>
        <taxon>Hypocreales</taxon>
        <taxon>Hypocreaceae</taxon>
        <taxon>Trichoderma</taxon>
    </lineage>
</organism>
<comment type="similarity">
    <text evidence="5">Belongs to the SAT4 family.</text>
</comment>
<dbReference type="InterPro" id="IPR049326">
    <property type="entry name" value="Rhodopsin_dom_fungi"/>
</dbReference>
<dbReference type="STRING" id="490622.A0A395NFX4"/>